<dbReference type="InterPro" id="IPR013783">
    <property type="entry name" value="Ig-like_fold"/>
</dbReference>
<feature type="chain" id="PRO_5025340228" description="Fibronectin type-III domain-containing protein" evidence="2">
    <location>
        <begin position="24"/>
        <end position="527"/>
    </location>
</feature>
<dbReference type="PANTHER" id="PTHR20859">
    <property type="entry name" value="INTERFERON/INTERLEUKIN RECEPTOR"/>
    <property type="match status" value="1"/>
</dbReference>
<dbReference type="PROSITE" id="PS50853">
    <property type="entry name" value="FN3"/>
    <property type="match status" value="1"/>
</dbReference>
<dbReference type="GO" id="GO:0004896">
    <property type="term" value="F:cytokine receptor activity"/>
    <property type="evidence" value="ECO:0007669"/>
    <property type="project" value="TreeGrafter"/>
</dbReference>
<feature type="signal peptide" evidence="2">
    <location>
        <begin position="1"/>
        <end position="23"/>
    </location>
</feature>
<accession>A0A672HVX0</accession>
<dbReference type="CDD" id="cd00063">
    <property type="entry name" value="FN3"/>
    <property type="match status" value="1"/>
</dbReference>
<dbReference type="GO" id="GO:0005886">
    <property type="term" value="C:plasma membrane"/>
    <property type="evidence" value="ECO:0007669"/>
    <property type="project" value="TreeGrafter"/>
</dbReference>
<dbReference type="Gene3D" id="2.60.40.10">
    <property type="entry name" value="Immunoglobulins"/>
    <property type="match status" value="1"/>
</dbReference>
<feature type="domain" description="Fibronectin type-III" evidence="3">
    <location>
        <begin position="97"/>
        <end position="199"/>
    </location>
</feature>
<feature type="compositionally biased region" description="Acidic residues" evidence="1">
    <location>
        <begin position="408"/>
        <end position="454"/>
    </location>
</feature>
<dbReference type="InterPro" id="IPR050650">
    <property type="entry name" value="Type-II_Cytokine-TF_Rcpt"/>
</dbReference>
<dbReference type="InterPro" id="IPR036116">
    <property type="entry name" value="FN3_sf"/>
</dbReference>
<evidence type="ECO:0000259" key="3">
    <source>
        <dbReference type="PROSITE" id="PS50853"/>
    </source>
</evidence>
<dbReference type="Ensembl" id="ENSSFAT00005034551.1">
    <property type="protein sequence ID" value="ENSSFAP00005033383.1"/>
    <property type="gene ID" value="ENSSFAG00005016876.1"/>
</dbReference>
<feature type="region of interest" description="Disordered" evidence="1">
    <location>
        <begin position="504"/>
        <end position="527"/>
    </location>
</feature>
<dbReference type="InParanoid" id="A0A672HVX0"/>
<feature type="compositionally biased region" description="Acidic residues" evidence="1">
    <location>
        <begin position="511"/>
        <end position="520"/>
    </location>
</feature>
<dbReference type="SUPFAM" id="SSF49265">
    <property type="entry name" value="Fibronectin type III"/>
    <property type="match status" value="2"/>
</dbReference>
<keyword evidence="5" id="KW-1185">Reference proteome</keyword>
<reference evidence="4" key="2">
    <citation type="submission" date="2025-08" db="UniProtKB">
        <authorList>
            <consortium name="Ensembl"/>
        </authorList>
    </citation>
    <scope>IDENTIFICATION</scope>
</reference>
<feature type="compositionally biased region" description="Acidic residues" evidence="1">
    <location>
        <begin position="293"/>
        <end position="306"/>
    </location>
</feature>
<protein>
    <recommendedName>
        <fullName evidence="3">Fibronectin type-III domain-containing protein</fullName>
    </recommendedName>
</protein>
<dbReference type="Pfam" id="PF01108">
    <property type="entry name" value="Tissue_fac"/>
    <property type="match status" value="1"/>
</dbReference>
<dbReference type="InterPro" id="IPR003961">
    <property type="entry name" value="FN3_dom"/>
</dbReference>
<reference evidence="4" key="1">
    <citation type="submission" date="2019-06" db="EMBL/GenBank/DDBJ databases">
        <authorList>
            <consortium name="Wellcome Sanger Institute Data Sharing"/>
        </authorList>
    </citation>
    <scope>NUCLEOTIDE SEQUENCE [LARGE SCALE GENOMIC DNA]</scope>
</reference>
<organism evidence="4 5">
    <name type="scientific">Salarias fasciatus</name>
    <name type="common">Jewelled blenny</name>
    <name type="synonym">Blennius fasciatus</name>
    <dbReference type="NCBI Taxonomy" id="181472"/>
    <lineage>
        <taxon>Eukaryota</taxon>
        <taxon>Metazoa</taxon>
        <taxon>Chordata</taxon>
        <taxon>Craniata</taxon>
        <taxon>Vertebrata</taxon>
        <taxon>Euteleostomi</taxon>
        <taxon>Actinopterygii</taxon>
        <taxon>Neopterygii</taxon>
        <taxon>Teleostei</taxon>
        <taxon>Neoteleostei</taxon>
        <taxon>Acanthomorphata</taxon>
        <taxon>Ovalentaria</taxon>
        <taxon>Blenniimorphae</taxon>
        <taxon>Blenniiformes</taxon>
        <taxon>Blennioidei</taxon>
        <taxon>Blenniidae</taxon>
        <taxon>Salariinae</taxon>
        <taxon>Salarias</taxon>
    </lineage>
</organism>
<reference evidence="4" key="3">
    <citation type="submission" date="2025-09" db="UniProtKB">
        <authorList>
            <consortium name="Ensembl"/>
        </authorList>
    </citation>
    <scope>IDENTIFICATION</scope>
</reference>
<evidence type="ECO:0000313" key="4">
    <source>
        <dbReference type="Ensembl" id="ENSSFAP00005033383.1"/>
    </source>
</evidence>
<proteinExistence type="predicted"/>
<keyword evidence="2" id="KW-0732">Signal</keyword>
<feature type="region of interest" description="Disordered" evidence="1">
    <location>
        <begin position="269"/>
        <end position="489"/>
    </location>
</feature>
<dbReference type="PANTHER" id="PTHR20859:SF53">
    <property type="entry name" value="INTERLEUKIN-22 RECEPTOR SUBUNIT ALPHA-1"/>
    <property type="match status" value="1"/>
</dbReference>
<evidence type="ECO:0000313" key="5">
    <source>
        <dbReference type="Proteomes" id="UP000472267"/>
    </source>
</evidence>
<evidence type="ECO:0000256" key="2">
    <source>
        <dbReference type="SAM" id="SignalP"/>
    </source>
</evidence>
<feature type="compositionally biased region" description="Acidic residues" evidence="1">
    <location>
        <begin position="348"/>
        <end position="358"/>
    </location>
</feature>
<dbReference type="Proteomes" id="UP000472267">
    <property type="component" value="Chromosome 16"/>
</dbReference>
<gene>
    <name evidence="4" type="primary">crfb1</name>
</gene>
<name>A0A672HVX0_SALFA</name>
<evidence type="ECO:0000256" key="1">
    <source>
        <dbReference type="SAM" id="MobiDB-lite"/>
    </source>
</evidence>
<sequence>PVCLSVCLPVSVPLAALPAPVNAHIISTNFKHELCWEPAPGTAPETLYIPVLINVSTCSKVMLASDMLYTLAVQASYNSTLSPLSNKVDFQPFEQSKISAPLLSLSGCGNCIKMNISVPQADKDSDISDIQKYYGASFDVRWRKKNDNRFLSVSTKSRSYTLDNLEKGVEYCVQVQMIAGLNRNTEPSAWQCIFTSPELPRIGPSVSGLIAGLSAATVLLTVSAFCLSYAGIFCKPKAALPTALEVSHLCVCHTLTPERTVPDQIALRSETSDERKLNSPTSPPSAAAAECSTELEDEHEDEEDGVNEYMDRDPGLSSGHQVSPDVSGEEQPPAAGDSGSFTVRSWAEPEDLQEEGDQDETRPESPGGSLTNEKHPPGDQDQATDEDSSISSHVDLFSVTLASLAVEKDEEEDEEEEEEDDDKGKEEEEEEEKQQEEEEEEEKQQEEEEEEEDCDFFREYSSKPFFSTDLRRTLSDSQTKTGSESRTHLLCEDFTATEYENEEANTLIQKEEEEEEEEEFSGYLEHK</sequence>
<dbReference type="AlphaFoldDB" id="A0A672HVX0"/>
<dbReference type="InterPro" id="IPR015373">
    <property type="entry name" value="Interferon/interleukin_rcp_dom"/>
</dbReference>
<dbReference type="Pfam" id="PF09294">
    <property type="entry name" value="Interfer-bind"/>
    <property type="match status" value="1"/>
</dbReference>
<dbReference type="OMA" id="THSGYTD"/>